<feature type="region of interest" description="Disordered" evidence="4">
    <location>
        <begin position="1"/>
        <end position="68"/>
    </location>
</feature>
<evidence type="ECO:0000313" key="6">
    <source>
        <dbReference type="EMBL" id="KAF9523896.1"/>
    </source>
</evidence>
<evidence type="ECO:0000256" key="2">
    <source>
        <dbReference type="ARBA" id="ARBA00022723"/>
    </source>
</evidence>
<evidence type="ECO:0000313" key="7">
    <source>
        <dbReference type="Proteomes" id="UP000807306"/>
    </source>
</evidence>
<comment type="caution">
    <text evidence="6">The sequence shown here is derived from an EMBL/GenBank/DDBJ whole genome shotgun (WGS) entry which is preliminary data.</text>
</comment>
<evidence type="ECO:0000256" key="4">
    <source>
        <dbReference type="SAM" id="MobiDB-lite"/>
    </source>
</evidence>
<dbReference type="Pfam" id="PF04082">
    <property type="entry name" value="Fungal_trans"/>
    <property type="match status" value="1"/>
</dbReference>
<organism evidence="6 7">
    <name type="scientific">Crepidotus variabilis</name>
    <dbReference type="NCBI Taxonomy" id="179855"/>
    <lineage>
        <taxon>Eukaryota</taxon>
        <taxon>Fungi</taxon>
        <taxon>Dikarya</taxon>
        <taxon>Basidiomycota</taxon>
        <taxon>Agaricomycotina</taxon>
        <taxon>Agaricomycetes</taxon>
        <taxon>Agaricomycetidae</taxon>
        <taxon>Agaricales</taxon>
        <taxon>Agaricineae</taxon>
        <taxon>Crepidotaceae</taxon>
        <taxon>Crepidotus</taxon>
    </lineage>
</organism>
<dbReference type="GO" id="GO:0000981">
    <property type="term" value="F:DNA-binding transcription factor activity, RNA polymerase II-specific"/>
    <property type="evidence" value="ECO:0007669"/>
    <property type="project" value="InterPro"/>
</dbReference>
<keyword evidence="2" id="KW-0479">Metal-binding</keyword>
<evidence type="ECO:0000256" key="1">
    <source>
        <dbReference type="ARBA" id="ARBA00004123"/>
    </source>
</evidence>
<dbReference type="Proteomes" id="UP000807306">
    <property type="component" value="Unassembled WGS sequence"/>
</dbReference>
<dbReference type="PANTHER" id="PTHR31001:SF56">
    <property type="entry name" value="ZN(2)-C6 FUNGAL-TYPE DOMAIN-CONTAINING PROTEIN"/>
    <property type="match status" value="1"/>
</dbReference>
<keyword evidence="7" id="KW-1185">Reference proteome</keyword>
<dbReference type="AlphaFoldDB" id="A0A9P6E7C8"/>
<comment type="subcellular location">
    <subcellularLocation>
        <location evidence="1">Nucleus</location>
    </subcellularLocation>
</comment>
<dbReference type="EMBL" id="MU157908">
    <property type="protein sequence ID" value="KAF9523896.1"/>
    <property type="molecule type" value="Genomic_DNA"/>
</dbReference>
<gene>
    <name evidence="6" type="ORF">CPB83DRAFT_862092</name>
</gene>
<dbReference type="GO" id="GO:0006351">
    <property type="term" value="P:DNA-templated transcription"/>
    <property type="evidence" value="ECO:0007669"/>
    <property type="project" value="InterPro"/>
</dbReference>
<dbReference type="InterPro" id="IPR001138">
    <property type="entry name" value="Zn2Cys6_DnaBD"/>
</dbReference>
<keyword evidence="3" id="KW-0539">Nucleus</keyword>
<dbReference type="GO" id="GO:0008270">
    <property type="term" value="F:zinc ion binding"/>
    <property type="evidence" value="ECO:0007669"/>
    <property type="project" value="InterPro"/>
</dbReference>
<dbReference type="OrthoDB" id="424974at2759"/>
<dbReference type="InterPro" id="IPR036864">
    <property type="entry name" value="Zn2-C6_fun-type_DNA-bd_sf"/>
</dbReference>
<dbReference type="GO" id="GO:0005634">
    <property type="term" value="C:nucleus"/>
    <property type="evidence" value="ECO:0007669"/>
    <property type="project" value="UniProtKB-SubCell"/>
</dbReference>
<reference evidence="6" key="1">
    <citation type="submission" date="2020-11" db="EMBL/GenBank/DDBJ databases">
        <authorList>
            <consortium name="DOE Joint Genome Institute"/>
            <person name="Ahrendt S."/>
            <person name="Riley R."/>
            <person name="Andreopoulos W."/>
            <person name="Labutti K."/>
            <person name="Pangilinan J."/>
            <person name="Ruiz-Duenas F.J."/>
            <person name="Barrasa J.M."/>
            <person name="Sanchez-Garcia M."/>
            <person name="Camarero S."/>
            <person name="Miyauchi S."/>
            <person name="Serrano A."/>
            <person name="Linde D."/>
            <person name="Babiker R."/>
            <person name="Drula E."/>
            <person name="Ayuso-Fernandez I."/>
            <person name="Pacheco R."/>
            <person name="Padilla G."/>
            <person name="Ferreira P."/>
            <person name="Barriuso J."/>
            <person name="Kellner H."/>
            <person name="Castanera R."/>
            <person name="Alfaro M."/>
            <person name="Ramirez L."/>
            <person name="Pisabarro A.G."/>
            <person name="Kuo A."/>
            <person name="Tritt A."/>
            <person name="Lipzen A."/>
            <person name="He G."/>
            <person name="Yan M."/>
            <person name="Ng V."/>
            <person name="Cullen D."/>
            <person name="Martin F."/>
            <person name="Rosso M.-N."/>
            <person name="Henrissat B."/>
            <person name="Hibbett D."/>
            <person name="Martinez A.T."/>
            <person name="Grigoriev I.V."/>
        </authorList>
    </citation>
    <scope>NUCLEOTIDE SEQUENCE</scope>
    <source>
        <strain evidence="6">CBS 506.95</strain>
    </source>
</reference>
<feature type="domain" description="Zn(2)-C6 fungal-type" evidence="5">
    <location>
        <begin position="73"/>
        <end position="102"/>
    </location>
</feature>
<dbReference type="SMART" id="SM00906">
    <property type="entry name" value="Fungal_trans"/>
    <property type="match status" value="1"/>
</dbReference>
<dbReference type="GO" id="GO:0003677">
    <property type="term" value="F:DNA binding"/>
    <property type="evidence" value="ECO:0007669"/>
    <property type="project" value="InterPro"/>
</dbReference>
<dbReference type="InterPro" id="IPR050613">
    <property type="entry name" value="Sec_Metabolite_Reg"/>
</dbReference>
<dbReference type="Pfam" id="PF00172">
    <property type="entry name" value="Zn_clus"/>
    <property type="match status" value="1"/>
</dbReference>
<dbReference type="SUPFAM" id="SSF57701">
    <property type="entry name" value="Zn2/Cys6 DNA-binding domain"/>
    <property type="match status" value="1"/>
</dbReference>
<evidence type="ECO:0000259" key="5">
    <source>
        <dbReference type="PROSITE" id="PS50048"/>
    </source>
</evidence>
<dbReference type="Gene3D" id="4.10.240.10">
    <property type="entry name" value="Zn(2)-C6 fungal-type DNA-binding domain"/>
    <property type="match status" value="1"/>
</dbReference>
<dbReference type="SMART" id="SM00066">
    <property type="entry name" value="GAL4"/>
    <property type="match status" value="1"/>
</dbReference>
<dbReference type="InterPro" id="IPR007219">
    <property type="entry name" value="XnlR_reg_dom"/>
</dbReference>
<sequence>MHSETTVYSNDSRPPKRPRNVTFEEEPSVFRPQGEQYGEGPRNTSMNLPRSVPPVPSPTNRSRYEDKNTRKLSCAECRRLKLKCDRVFPCQSCVKRGCGSLCPEGALTSGRGSRFILANTEQLHDKIVELSGRVRQLEDALAHSSDVPHPLLNANLLKIKTYQDLYGTSNPPAIVNLPMQSQTPPREDQLRSSLNALSSLSLNAQPPYADISRPQEFPRESSPPEIGSDILQLSATFPFPWAVDVSIRRRIRDALPQKEDATRICHEARSNALWQFNLDASETFLPNLIHYCYATPIERLSPRRLALLLMYLSIGSIVDLSRPLGTLYGEAYHHLARAAVCEIPLMEEPDFDCLHALFCMMWYHLIFSDNKKAVGYAWNLMGFVAKLAQGLGLHRDNLGVGTKVLPEEHERRRSVFWELLNMDCRMSLSLRRPPSLCIAHVDTKPPSYAGPGIYVPQEEIVYHDWKHAFFVSCLTPVLDAMVSVNTPDYQKILELDCHVRDFRVPPILEEGNVLQTRSRFLVMQRGLVALSRDIAILQNHRKYFMEAMNVEHPLSVDHPFAPSVIATYIGACDIISTVNTLFEQEGQLCARFLHFCFNVYFAGRTLSLLIFRAPSSPLANIAFQDLERVCQLLKSAAKVQPFCGNAHGVIQRHYEKSRRLLVNANNIERIPYPDPGQADQVLAQQFSGAHRSIIEVAQRITVASRADSQHYGPAGYRTPAEVYLPDIYHFSSNVLQPLNPEDFASKPKMPFTPSSPRVDQNESLNFDYGALFSDNVEENSFMAWF</sequence>
<dbReference type="PROSITE" id="PS00463">
    <property type="entry name" value="ZN2_CY6_FUNGAL_1"/>
    <property type="match status" value="1"/>
</dbReference>
<accession>A0A9P6E7C8</accession>
<dbReference type="PROSITE" id="PS50048">
    <property type="entry name" value="ZN2_CY6_FUNGAL_2"/>
    <property type="match status" value="1"/>
</dbReference>
<dbReference type="PANTHER" id="PTHR31001">
    <property type="entry name" value="UNCHARACTERIZED TRANSCRIPTIONAL REGULATORY PROTEIN"/>
    <property type="match status" value="1"/>
</dbReference>
<proteinExistence type="predicted"/>
<evidence type="ECO:0000256" key="3">
    <source>
        <dbReference type="ARBA" id="ARBA00023242"/>
    </source>
</evidence>
<name>A0A9P6E7C8_9AGAR</name>
<dbReference type="CDD" id="cd12148">
    <property type="entry name" value="fungal_TF_MHR"/>
    <property type="match status" value="1"/>
</dbReference>
<protein>
    <recommendedName>
        <fullName evidence="5">Zn(2)-C6 fungal-type domain-containing protein</fullName>
    </recommendedName>
</protein>
<feature type="compositionally biased region" description="Polar residues" evidence="4">
    <location>
        <begin position="1"/>
        <end position="12"/>
    </location>
</feature>
<dbReference type="CDD" id="cd00067">
    <property type="entry name" value="GAL4"/>
    <property type="match status" value="1"/>
</dbReference>